<dbReference type="InterPro" id="IPR011992">
    <property type="entry name" value="EF-hand-dom_pair"/>
</dbReference>
<evidence type="ECO:0000259" key="5">
    <source>
        <dbReference type="PROSITE" id="PS50222"/>
    </source>
</evidence>
<evidence type="ECO:0000256" key="2">
    <source>
        <dbReference type="ARBA" id="ARBA00022723"/>
    </source>
</evidence>
<feature type="domain" description="EF-hand" evidence="5">
    <location>
        <begin position="85"/>
        <end position="120"/>
    </location>
</feature>
<dbReference type="EMBL" id="JAVEPI010000001">
    <property type="protein sequence ID" value="KAK1445182.1"/>
    <property type="molecule type" value="Genomic_DNA"/>
</dbReference>
<evidence type="ECO:0000256" key="1">
    <source>
        <dbReference type="ARBA" id="ARBA00020786"/>
    </source>
</evidence>
<accession>A0AAD8UVB0</accession>
<sequence>MVALKGKGSLQALFKSYAVGYSSQPRRGLQGGKSVMNSRDVDELVRELGCAPSEKELKDFKRKVGPSCGVDQIQEFVGTLGHPEDNEETFMKFFRFYDPQNTGNISKGTLEKLLAHVGETMNAEELKAFFTKTCDFGDNIPYKKLVTK</sequence>
<dbReference type="PANTHER" id="PTHR23048">
    <property type="entry name" value="MYOSIN LIGHT CHAIN 1, 3"/>
    <property type="match status" value="1"/>
</dbReference>
<dbReference type="PROSITE" id="PS50222">
    <property type="entry name" value="EF_HAND_2"/>
    <property type="match status" value="1"/>
</dbReference>
<gene>
    <name evidence="6" type="ORF">BgAZ_110880</name>
</gene>
<evidence type="ECO:0000313" key="6">
    <source>
        <dbReference type="EMBL" id="KAK1445182.1"/>
    </source>
</evidence>
<dbReference type="GO" id="GO:0005509">
    <property type="term" value="F:calcium ion binding"/>
    <property type="evidence" value="ECO:0007669"/>
    <property type="project" value="InterPro"/>
</dbReference>
<protein>
    <recommendedName>
        <fullName evidence="1">Calmodulin</fullName>
    </recommendedName>
</protein>
<dbReference type="Gene3D" id="1.10.238.10">
    <property type="entry name" value="EF-hand"/>
    <property type="match status" value="2"/>
</dbReference>
<dbReference type="AlphaFoldDB" id="A0AAD8UVB0"/>
<dbReference type="GO" id="GO:0016460">
    <property type="term" value="C:myosin II complex"/>
    <property type="evidence" value="ECO:0007669"/>
    <property type="project" value="TreeGrafter"/>
</dbReference>
<name>A0AAD8UVB0_BABGI</name>
<comment type="caution">
    <text evidence="6">The sequence shown here is derived from an EMBL/GenBank/DDBJ whole genome shotgun (WGS) entry which is preliminary data.</text>
</comment>
<dbReference type="InterPro" id="IPR050230">
    <property type="entry name" value="CALM/Myosin/TropC-like"/>
</dbReference>
<organism evidence="6 7">
    <name type="scientific">Babesia gibsoni</name>
    <dbReference type="NCBI Taxonomy" id="33632"/>
    <lineage>
        <taxon>Eukaryota</taxon>
        <taxon>Sar</taxon>
        <taxon>Alveolata</taxon>
        <taxon>Apicomplexa</taxon>
        <taxon>Aconoidasida</taxon>
        <taxon>Piroplasmida</taxon>
        <taxon>Babesiidae</taxon>
        <taxon>Babesia</taxon>
    </lineage>
</organism>
<dbReference type="InterPro" id="IPR002048">
    <property type="entry name" value="EF_hand_dom"/>
</dbReference>
<proteinExistence type="predicted"/>
<dbReference type="PANTHER" id="PTHR23048:SF0">
    <property type="entry name" value="CALMODULIN LIKE 3"/>
    <property type="match status" value="1"/>
</dbReference>
<keyword evidence="7" id="KW-1185">Reference proteome</keyword>
<keyword evidence="3" id="KW-0677">Repeat</keyword>
<dbReference type="Proteomes" id="UP001230268">
    <property type="component" value="Unassembled WGS sequence"/>
</dbReference>
<reference evidence="6" key="1">
    <citation type="submission" date="2023-08" db="EMBL/GenBank/DDBJ databases">
        <title>Draft sequence of the Babesia gibsoni genome.</title>
        <authorList>
            <person name="Yamagishi J.Y."/>
            <person name="Xuan X.X."/>
        </authorList>
    </citation>
    <scope>NUCLEOTIDE SEQUENCE</scope>
    <source>
        <strain evidence="6">Azabu</strain>
    </source>
</reference>
<evidence type="ECO:0000256" key="3">
    <source>
        <dbReference type="ARBA" id="ARBA00022737"/>
    </source>
</evidence>
<dbReference type="SUPFAM" id="SSF47473">
    <property type="entry name" value="EF-hand"/>
    <property type="match status" value="1"/>
</dbReference>
<keyword evidence="2" id="KW-0479">Metal-binding</keyword>
<evidence type="ECO:0000313" key="7">
    <source>
        <dbReference type="Proteomes" id="UP001230268"/>
    </source>
</evidence>
<evidence type="ECO:0000256" key="4">
    <source>
        <dbReference type="ARBA" id="ARBA00022990"/>
    </source>
</evidence>
<keyword evidence="4" id="KW-0007">Acetylation</keyword>